<evidence type="ECO:0000313" key="1">
    <source>
        <dbReference type="EMBL" id="AAH22632.1"/>
    </source>
</evidence>
<proteinExistence type="evidence at transcript level"/>
<protein>
    <submittedName>
        <fullName evidence="1">Uncharacterized protein</fullName>
    </submittedName>
</protein>
<reference evidence="1" key="1">
    <citation type="journal article" date="2004" name="Genome Res.">
        <title>The status, quality, and expansion of the NIH full-length cDNA project: the Mammalian Gene Collection (MGC).</title>
        <authorList>
            <consortium name="The MGC Project Team"/>
            <person name="Gerhard D.S."/>
            <person name="Wagner L."/>
            <person name="Feingold E.A."/>
            <person name="Shenmen C.M."/>
            <person name="Grouse L.H."/>
            <person name="Schuler G."/>
            <person name="Klein S.L."/>
            <person name="Old S."/>
            <person name="Rasooly R."/>
            <person name="Good P."/>
            <person name="Guyer M."/>
            <person name="Peck A.M."/>
            <person name="Derge J.G."/>
            <person name="Lipman D."/>
            <person name="Collins F.S."/>
            <person name="Jang W."/>
            <person name="Sherry S."/>
            <person name="Feolo M."/>
            <person name="Misquitta L."/>
            <person name="Lee E."/>
            <person name="Rotmistrovsky K."/>
            <person name="Greenhut S.F."/>
            <person name="Schaefer C.F."/>
            <person name="Buetow K."/>
            <person name="Bonner T.I."/>
            <person name="Haussler D."/>
            <person name="Kent J."/>
            <person name="Kiekhaus M."/>
            <person name="Furey T."/>
            <person name="Brent M."/>
            <person name="Prange C."/>
            <person name="Schreiber K."/>
            <person name="Shapiro N."/>
            <person name="Bhat N.K."/>
            <person name="Hopkins R.F."/>
            <person name="Hsie F."/>
            <person name="Driscoll T."/>
            <person name="Soares M.B."/>
            <person name="Casavant T.L."/>
            <person name="Scheetz T.E."/>
            <person name="Brown-stein M.J."/>
            <person name="Usdin T.B."/>
            <person name="Toshiyuki S."/>
            <person name="Carninci P."/>
            <person name="Piao Y."/>
            <person name="Dudekula D.B."/>
            <person name="Ko M.S."/>
            <person name="Kawakami K."/>
            <person name="Suzuki Y."/>
            <person name="Sugano S."/>
            <person name="Gruber C.E."/>
            <person name="Smith M.R."/>
            <person name="Simmons B."/>
            <person name="Moore T."/>
            <person name="Waterman R."/>
            <person name="Johnson S.L."/>
            <person name="Ruan Y."/>
            <person name="Wei C.L."/>
            <person name="Mathavan S."/>
            <person name="Gunaratne P.H."/>
            <person name="Wu J."/>
            <person name="Garcia A.M."/>
            <person name="Hulyk S.W."/>
            <person name="Fuh E."/>
            <person name="Yuan Y."/>
            <person name="Sneed A."/>
            <person name="Kowis C."/>
            <person name="Hodgson A."/>
            <person name="Muzny D.M."/>
            <person name="McPherson J."/>
            <person name="Gibbs R.A."/>
            <person name="Fahey J."/>
            <person name="Helton E."/>
            <person name="Ketteman M."/>
            <person name="Madan A."/>
            <person name="Rodrigues S."/>
            <person name="Sanchez A."/>
            <person name="Whiting M."/>
            <person name="Madari A."/>
            <person name="Young A.C."/>
            <person name="Wetherby K.D."/>
            <person name="Granite S.J."/>
            <person name="Kwong P.N."/>
            <person name="Brinkley C.P."/>
            <person name="Pearson R.L."/>
            <person name="Bouffard G.G."/>
            <person name="Blakesly R.W."/>
            <person name="Green E.D."/>
            <person name="Dickson M.C."/>
            <person name="Rodriguez A.C."/>
            <person name="Grimwood J."/>
            <person name="Schmutz J."/>
            <person name="Myers R.M."/>
            <person name="Butterfield Y.S."/>
            <person name="Griffith M."/>
            <person name="Griffith O.L."/>
            <person name="Krzywinski M.I."/>
            <person name="Liao N."/>
            <person name="Morin R."/>
            <person name="Morrin R."/>
            <person name="Palmquist D."/>
            <person name="Petrescu A.S."/>
            <person name="Skalska U."/>
            <person name="Smailus D.E."/>
            <person name="Stott J.M."/>
            <person name="Schnerch A."/>
            <person name="Schein J.E."/>
            <person name="Jones S.J."/>
            <person name="Holt R.A."/>
            <person name="Baross A."/>
            <person name="Marra M.A."/>
            <person name="Clifton S."/>
            <person name="Makowski K.A."/>
            <person name="Bosak S."/>
            <person name="Malek J."/>
        </authorList>
    </citation>
    <scope>NUCLEOTIDE SEQUENCE [LARGE SCALE MRNA]</scope>
    <source>
        <strain evidence="1">FVB/N</strain>
        <tissue evidence="1">Colon</tissue>
    </source>
</reference>
<dbReference type="EMBL" id="BC022632">
    <property type="protein sequence ID" value="AAH22632.1"/>
    <property type="molecule type" value="mRNA"/>
</dbReference>
<gene>
    <name evidence="1 2" type="primary">9130221H12Rik</name>
</gene>
<accession>Q8K1D3</accession>
<dbReference type="AGR" id="MGI:1924374"/>
<dbReference type="AlphaFoldDB" id="Q8K1D3"/>
<name>Q8K1D3_MOUSE</name>
<evidence type="ECO:0000313" key="2">
    <source>
        <dbReference type="MGI" id="MGI:1924374"/>
    </source>
</evidence>
<dbReference type="MGI" id="MGI:1924374">
    <property type="gene designation" value="9130221H12Rik"/>
</dbReference>
<sequence>MVGWTVLETGIDIFSQEEAKLMESQLGLGWGTKQGPSYWQGQVEETLATGLLSVTVERAQCGDTWLSQGHLVLSQLPIPAQHQASPHPPHLRWPQAMLTTRTEVEQGGKRAVVGELGSESPQFIEEAVGTSLEWGEP</sequence>
<organism evidence="1">
    <name type="scientific">Mus musculus</name>
    <name type="common">Mouse</name>
    <dbReference type="NCBI Taxonomy" id="10090"/>
    <lineage>
        <taxon>Eukaryota</taxon>
        <taxon>Metazoa</taxon>
        <taxon>Chordata</taxon>
        <taxon>Craniata</taxon>
        <taxon>Vertebrata</taxon>
        <taxon>Euteleostomi</taxon>
        <taxon>Mammalia</taxon>
        <taxon>Eutheria</taxon>
        <taxon>Euarchontoglires</taxon>
        <taxon>Glires</taxon>
        <taxon>Rodentia</taxon>
        <taxon>Myomorpha</taxon>
        <taxon>Muroidea</taxon>
        <taxon>Muridae</taxon>
        <taxon>Murinae</taxon>
        <taxon>Mus</taxon>
        <taxon>Mus</taxon>
    </lineage>
</organism>